<accession>D5UCN0</accession>
<dbReference type="RefSeq" id="WP_013118594.1">
    <property type="nucleotide sequence ID" value="NC_014151.1"/>
</dbReference>
<dbReference type="AlphaFoldDB" id="D5UCN0"/>
<name>D5UCN0_CELFN</name>
<reference evidence="1 2" key="1">
    <citation type="journal article" date="2010" name="Stand. Genomic Sci.">
        <title>Complete genome sequence of Cellulomonas flavigena type strain (134).</title>
        <authorList>
            <person name="Abt B."/>
            <person name="Foster B."/>
            <person name="Lapidus A."/>
            <person name="Clum A."/>
            <person name="Sun H."/>
            <person name="Pukall R."/>
            <person name="Lucas S."/>
            <person name="Glavina Del Rio T."/>
            <person name="Nolan M."/>
            <person name="Tice H."/>
            <person name="Cheng J.F."/>
            <person name="Pitluck S."/>
            <person name="Liolios K."/>
            <person name="Ivanova N."/>
            <person name="Mavromatis K."/>
            <person name="Ovchinnikova G."/>
            <person name="Pati A."/>
            <person name="Goodwin L."/>
            <person name="Chen A."/>
            <person name="Palaniappan K."/>
            <person name="Land M."/>
            <person name="Hauser L."/>
            <person name="Chang Y.J."/>
            <person name="Jeffries C.D."/>
            <person name="Rohde M."/>
            <person name="Goker M."/>
            <person name="Woyke T."/>
            <person name="Bristow J."/>
            <person name="Eisen J.A."/>
            <person name="Markowitz V."/>
            <person name="Hugenholtz P."/>
            <person name="Kyrpides N.C."/>
            <person name="Klenk H.P."/>
        </authorList>
    </citation>
    <scope>NUCLEOTIDE SEQUENCE [LARGE SCALE GENOMIC DNA]</scope>
    <source>
        <strain evidence="2">ATCC 482 / DSM 20109 / BCRC 11376 / JCM 18109 / NBRC 3775 / NCIMB 8073 / NRS 134</strain>
    </source>
</reference>
<keyword evidence="2" id="KW-1185">Reference proteome</keyword>
<evidence type="ECO:0000313" key="1">
    <source>
        <dbReference type="EMBL" id="ADG76265.1"/>
    </source>
</evidence>
<dbReference type="OrthoDB" id="4196369at2"/>
<dbReference type="Proteomes" id="UP000000849">
    <property type="component" value="Chromosome"/>
</dbReference>
<dbReference type="STRING" id="446466.Cfla_3386"/>
<dbReference type="eggNOG" id="ENOG5034AJI">
    <property type="taxonomic scope" value="Bacteria"/>
</dbReference>
<proteinExistence type="predicted"/>
<evidence type="ECO:0000313" key="2">
    <source>
        <dbReference type="Proteomes" id="UP000000849"/>
    </source>
</evidence>
<dbReference type="EMBL" id="CP001964">
    <property type="protein sequence ID" value="ADG76265.1"/>
    <property type="molecule type" value="Genomic_DNA"/>
</dbReference>
<organism evidence="1 2">
    <name type="scientific">Cellulomonas flavigena (strain ATCC 482 / DSM 20109 / BCRC 11376 / JCM 18109 / NBRC 3775 / NCIMB 8073 / NRS 134)</name>
    <dbReference type="NCBI Taxonomy" id="446466"/>
    <lineage>
        <taxon>Bacteria</taxon>
        <taxon>Bacillati</taxon>
        <taxon>Actinomycetota</taxon>
        <taxon>Actinomycetes</taxon>
        <taxon>Micrococcales</taxon>
        <taxon>Cellulomonadaceae</taxon>
        <taxon>Cellulomonas</taxon>
    </lineage>
</organism>
<dbReference type="KEGG" id="cfl:Cfla_3386"/>
<sequence length="220" mass="23713">MIDVEVLLPQGWLRVPTAPGTQRLRARVVEEVVQRYVPDSLPRDKAGPWRRELRRSLTEAVEQAADNGAHSVLLPLTEYGGLRLPGSLLLTVLEDDPTVPAQDLLDDVLLDAGEDGEAVELGGGRGARVEEVVDARPVGRSQPSVRVVYYAAHPQEPGVWGLLTYTVLTDGDPMAPVVRAVVAMFDAVVGTLQWVEHDGGPSEQEVLAQLEALAPAPVRG</sequence>
<gene>
    <name evidence="1" type="ordered locus">Cfla_3386</name>
</gene>
<dbReference type="HOGENOM" id="CLU_111590_0_0_11"/>
<protein>
    <submittedName>
        <fullName evidence="1">Uncharacterized protein</fullName>
    </submittedName>
</protein>